<organism evidence="3 4">
    <name type="scientific">Nicoliella lavandulae</name>
    <dbReference type="NCBI Taxonomy" id="3082954"/>
    <lineage>
        <taxon>Bacteria</taxon>
        <taxon>Bacillati</taxon>
        <taxon>Bacillota</taxon>
        <taxon>Bacilli</taxon>
        <taxon>Lactobacillales</taxon>
        <taxon>Lactobacillaceae</taxon>
        <taxon>Nicoliella</taxon>
    </lineage>
</organism>
<feature type="compositionally biased region" description="Low complexity" evidence="1">
    <location>
        <begin position="91"/>
        <end position="108"/>
    </location>
</feature>
<evidence type="ECO:0000313" key="4">
    <source>
        <dbReference type="Proteomes" id="UP001370590"/>
    </source>
</evidence>
<sequence length="251" mass="26747">MKLKKTLLVSLLAASLAAPVAYGVINDGQNQVTVNAAKHHKKKTTKKKAAKKTTKKHHKKAKHAKKTTTTTTTTTTTSSSATSAQPEVKKTAVQTQTTTTTSTPATTQATSSVNAAQVYNNAVASLGQYANPGNMTSYTVGDGTRFNDSDVNQNIKNAINDMVNNMGSTDQYDAQNYGNSAVQAFAQQSLALYQGFKGYFSSYDNDNLTSTINAVQQNAVNAKSSSADVNNEWNLIINFLNGLSNAFSKLG</sequence>
<evidence type="ECO:0000256" key="2">
    <source>
        <dbReference type="SAM" id="SignalP"/>
    </source>
</evidence>
<keyword evidence="4" id="KW-1185">Reference proteome</keyword>
<evidence type="ECO:0000256" key="1">
    <source>
        <dbReference type="SAM" id="MobiDB-lite"/>
    </source>
</evidence>
<protein>
    <recommendedName>
        <fullName evidence="5">Extracellular protein</fullName>
    </recommendedName>
</protein>
<comment type="caution">
    <text evidence="3">The sequence shown here is derived from an EMBL/GenBank/DDBJ whole genome shotgun (WGS) entry which is preliminary data.</text>
</comment>
<dbReference type="EMBL" id="JAWMWH010000001">
    <property type="protein sequence ID" value="MEJ6399814.1"/>
    <property type="molecule type" value="Genomic_DNA"/>
</dbReference>
<evidence type="ECO:0008006" key="5">
    <source>
        <dbReference type="Google" id="ProtNLM"/>
    </source>
</evidence>
<gene>
    <name evidence="3" type="ORF">R4146_01240</name>
</gene>
<accession>A0ABU8SIU9</accession>
<feature type="compositionally biased region" description="Low complexity" evidence="1">
    <location>
        <begin position="67"/>
        <end position="84"/>
    </location>
</feature>
<proteinExistence type="predicted"/>
<reference evidence="3 4" key="1">
    <citation type="submission" date="2023-10" db="EMBL/GenBank/DDBJ databases">
        <title>Nicoliella lavandulae sp. nov. isolated from Lavandula angustifolia flowers.</title>
        <authorList>
            <person name="Alcantara C."/>
            <person name="Zuniga M."/>
            <person name="Landete J.M."/>
            <person name="Monedero V."/>
        </authorList>
    </citation>
    <scope>NUCLEOTIDE SEQUENCE [LARGE SCALE GENOMIC DNA]</scope>
    <source>
        <strain evidence="3 4">Es01</strain>
    </source>
</reference>
<dbReference type="RefSeq" id="WP_339959654.1">
    <property type="nucleotide sequence ID" value="NZ_JAWMWH010000001.1"/>
</dbReference>
<feature type="region of interest" description="Disordered" evidence="1">
    <location>
        <begin position="36"/>
        <end position="108"/>
    </location>
</feature>
<feature type="signal peptide" evidence="2">
    <location>
        <begin position="1"/>
        <end position="23"/>
    </location>
</feature>
<feature type="compositionally biased region" description="Basic residues" evidence="1">
    <location>
        <begin position="37"/>
        <end position="66"/>
    </location>
</feature>
<dbReference type="Proteomes" id="UP001370590">
    <property type="component" value="Unassembled WGS sequence"/>
</dbReference>
<name>A0ABU8SIU9_9LACO</name>
<keyword evidence="2" id="KW-0732">Signal</keyword>
<evidence type="ECO:0000313" key="3">
    <source>
        <dbReference type="EMBL" id="MEJ6399814.1"/>
    </source>
</evidence>
<feature type="chain" id="PRO_5045727211" description="Extracellular protein" evidence="2">
    <location>
        <begin position="24"/>
        <end position="251"/>
    </location>
</feature>